<keyword evidence="7 9" id="KW-0539">Nucleus</keyword>
<dbReference type="InterPro" id="IPR032706">
    <property type="entry name" value="Spt6_HHH"/>
</dbReference>
<dbReference type="SMART" id="SM00316">
    <property type="entry name" value="S1"/>
    <property type="match status" value="1"/>
</dbReference>
<feature type="compositionally biased region" description="Basic and acidic residues" evidence="10">
    <location>
        <begin position="188"/>
        <end position="209"/>
    </location>
</feature>
<dbReference type="InterPro" id="IPR028231">
    <property type="entry name" value="Spt6_YqgF"/>
</dbReference>
<evidence type="ECO:0000256" key="8">
    <source>
        <dbReference type="ARBA" id="ARBA00093389"/>
    </source>
</evidence>
<dbReference type="InterPro" id="IPR055179">
    <property type="entry name" value="Tex-like_central_region"/>
</dbReference>
<dbReference type="CDD" id="cd09918">
    <property type="entry name" value="SH2_Nterm_SPT6_like"/>
    <property type="match status" value="1"/>
</dbReference>
<dbReference type="InterPro" id="IPR041692">
    <property type="entry name" value="HHH_9"/>
</dbReference>
<evidence type="ECO:0000256" key="2">
    <source>
        <dbReference type="ARBA" id="ARBA00004286"/>
    </source>
</evidence>
<dbReference type="PANTHER" id="PTHR10145:SF6">
    <property type="entry name" value="TRANSCRIPTION ELONGATION FACTOR SPT6"/>
    <property type="match status" value="1"/>
</dbReference>
<dbReference type="GO" id="GO:0003677">
    <property type="term" value="F:DNA binding"/>
    <property type="evidence" value="ECO:0007669"/>
    <property type="project" value="InterPro"/>
</dbReference>
<dbReference type="FunFam" id="1.10.10.2740:FF:000002">
    <property type="entry name" value="Transcription elongation factor Spt6"/>
    <property type="match status" value="1"/>
</dbReference>
<dbReference type="InterPro" id="IPR049540">
    <property type="entry name" value="Spt6-like_S1"/>
</dbReference>
<gene>
    <name evidence="12" type="ORF">B0T19DRAFT_157547</name>
</gene>
<comment type="similarity">
    <text evidence="3 9">Belongs to the SPT6 family.</text>
</comment>
<dbReference type="PROSITE" id="PS50126">
    <property type="entry name" value="S1"/>
    <property type="match status" value="1"/>
</dbReference>
<evidence type="ECO:0000256" key="10">
    <source>
        <dbReference type="SAM" id="MobiDB-lite"/>
    </source>
</evidence>
<dbReference type="InterPro" id="IPR023319">
    <property type="entry name" value="Tex-like_HTH_dom_sf"/>
</dbReference>
<evidence type="ECO:0000256" key="9">
    <source>
        <dbReference type="PIRNR" id="PIRNR036947"/>
    </source>
</evidence>
<evidence type="ECO:0000259" key="11">
    <source>
        <dbReference type="PROSITE" id="PS50126"/>
    </source>
</evidence>
<dbReference type="Pfam" id="PF21710">
    <property type="entry name" value="Spt6_S1"/>
    <property type="match status" value="1"/>
</dbReference>
<keyword evidence="4" id="KW-0158">Chromosome</keyword>
<evidence type="ECO:0000256" key="3">
    <source>
        <dbReference type="ARBA" id="ARBA00009253"/>
    </source>
</evidence>
<feature type="region of interest" description="Disordered" evidence="10">
    <location>
        <begin position="1"/>
        <end position="209"/>
    </location>
</feature>
<feature type="compositionally biased region" description="Basic and acidic residues" evidence="10">
    <location>
        <begin position="1190"/>
        <end position="1209"/>
    </location>
</feature>
<dbReference type="EMBL" id="JAUEPO010000003">
    <property type="protein sequence ID" value="KAK3327252.1"/>
    <property type="molecule type" value="Genomic_DNA"/>
</dbReference>
<dbReference type="GO" id="GO:0031491">
    <property type="term" value="F:nucleosome binding"/>
    <property type="evidence" value="ECO:0007669"/>
    <property type="project" value="TreeGrafter"/>
</dbReference>
<evidence type="ECO:0000256" key="1">
    <source>
        <dbReference type="ARBA" id="ARBA00004123"/>
    </source>
</evidence>
<evidence type="ECO:0000256" key="5">
    <source>
        <dbReference type="ARBA" id="ARBA00022999"/>
    </source>
</evidence>
<name>A0AAE0IM14_9PEZI</name>
<dbReference type="GO" id="GO:0042393">
    <property type="term" value="F:histone binding"/>
    <property type="evidence" value="ECO:0007669"/>
    <property type="project" value="TreeGrafter"/>
</dbReference>
<evidence type="ECO:0000313" key="12">
    <source>
        <dbReference type="EMBL" id="KAK3327252.1"/>
    </source>
</evidence>
<feature type="compositionally biased region" description="Acidic residues" evidence="10">
    <location>
        <begin position="171"/>
        <end position="187"/>
    </location>
</feature>
<dbReference type="GO" id="GO:0008023">
    <property type="term" value="C:transcription elongation factor complex"/>
    <property type="evidence" value="ECO:0007669"/>
    <property type="project" value="TreeGrafter"/>
</dbReference>
<dbReference type="InterPro" id="IPR017072">
    <property type="entry name" value="TF_Spt6"/>
</dbReference>
<feature type="domain" description="S1 motif" evidence="11">
    <location>
        <begin position="1108"/>
        <end position="1175"/>
    </location>
</feature>
<feature type="compositionally biased region" description="Acidic residues" evidence="10">
    <location>
        <begin position="43"/>
        <end position="55"/>
    </location>
</feature>
<organism evidence="12 13">
    <name type="scientific">Cercophora scortea</name>
    <dbReference type="NCBI Taxonomy" id="314031"/>
    <lineage>
        <taxon>Eukaryota</taxon>
        <taxon>Fungi</taxon>
        <taxon>Dikarya</taxon>
        <taxon>Ascomycota</taxon>
        <taxon>Pezizomycotina</taxon>
        <taxon>Sordariomycetes</taxon>
        <taxon>Sordariomycetidae</taxon>
        <taxon>Sordariales</taxon>
        <taxon>Lasiosphaeriaceae</taxon>
        <taxon>Cercophora</taxon>
    </lineage>
</organism>
<dbReference type="SUPFAM" id="SSF158832">
    <property type="entry name" value="Tex N-terminal region-like"/>
    <property type="match status" value="1"/>
</dbReference>
<dbReference type="SUPFAM" id="SSF55550">
    <property type="entry name" value="SH2 domain"/>
    <property type="match status" value="1"/>
</dbReference>
<dbReference type="Gene3D" id="3.30.505.10">
    <property type="entry name" value="SH2 domain"/>
    <property type="match status" value="2"/>
</dbReference>
<dbReference type="PIRSF" id="PIRSF036947">
    <property type="entry name" value="Spt6"/>
    <property type="match status" value="1"/>
</dbReference>
<dbReference type="InterPro" id="IPR023323">
    <property type="entry name" value="Tex-like_dom_sf"/>
</dbReference>
<dbReference type="InterPro" id="IPR012340">
    <property type="entry name" value="NA-bd_OB-fold"/>
</dbReference>
<dbReference type="Pfam" id="PF14641">
    <property type="entry name" value="HTH_44"/>
    <property type="match status" value="1"/>
</dbReference>
<feature type="compositionally biased region" description="Acidic residues" evidence="10">
    <location>
        <begin position="94"/>
        <end position="106"/>
    </location>
</feature>
<comment type="caution">
    <text evidence="12">The sequence shown here is derived from an EMBL/GenBank/DDBJ whole genome shotgun (WGS) entry which is preliminary data.</text>
</comment>
<dbReference type="Gene3D" id="2.40.50.140">
    <property type="entry name" value="Nucleic acid-binding proteins"/>
    <property type="match status" value="1"/>
</dbReference>
<dbReference type="InterPro" id="IPR035420">
    <property type="entry name" value="Spt6_SH2"/>
</dbReference>
<dbReference type="Gene3D" id="1.10.3500.10">
    <property type="entry name" value="Tex N-terminal region-like"/>
    <property type="match status" value="1"/>
</dbReference>
<dbReference type="SUPFAM" id="SSF53098">
    <property type="entry name" value="Ribonuclease H-like"/>
    <property type="match status" value="1"/>
</dbReference>
<dbReference type="Gene3D" id="1.10.150.850">
    <property type="entry name" value="Spt6, helix-hairpin-helix domain"/>
    <property type="match status" value="1"/>
</dbReference>
<feature type="region of interest" description="Disordered" evidence="10">
    <location>
        <begin position="1188"/>
        <end position="1209"/>
    </location>
</feature>
<feature type="compositionally biased region" description="Acidic residues" evidence="10">
    <location>
        <begin position="65"/>
        <end position="77"/>
    </location>
</feature>
<dbReference type="Gene3D" id="1.10.10.2740">
    <property type="entry name" value="Spt6, Death-like domain"/>
    <property type="match status" value="1"/>
</dbReference>
<dbReference type="GO" id="GO:0034728">
    <property type="term" value="P:nucleosome organization"/>
    <property type="evidence" value="ECO:0007669"/>
    <property type="project" value="TreeGrafter"/>
</dbReference>
<dbReference type="InterPro" id="IPR028083">
    <property type="entry name" value="Spt6_acidic_N_dom"/>
</dbReference>
<dbReference type="FunFam" id="1.10.10.650:FF:000004">
    <property type="entry name" value="Transcription elongation factor Spt6"/>
    <property type="match status" value="1"/>
</dbReference>
<dbReference type="InterPro" id="IPR037027">
    <property type="entry name" value="YqgF/RNaseH-like_dom_sf"/>
</dbReference>
<accession>A0AAE0IM14</accession>
<dbReference type="GO" id="GO:0005694">
    <property type="term" value="C:chromosome"/>
    <property type="evidence" value="ECO:0007669"/>
    <property type="project" value="UniProtKB-SubCell"/>
</dbReference>
<dbReference type="CDD" id="cd09928">
    <property type="entry name" value="SH2_Cterm_SPT6_like"/>
    <property type="match status" value="1"/>
</dbReference>
<dbReference type="InterPro" id="IPR012337">
    <property type="entry name" value="RNaseH-like_sf"/>
</dbReference>
<keyword evidence="13" id="KW-1185">Reference proteome</keyword>
<dbReference type="Pfam" id="PF14639">
    <property type="entry name" value="YqgF"/>
    <property type="match status" value="1"/>
</dbReference>
<dbReference type="InterPro" id="IPR028088">
    <property type="entry name" value="Spt6_HTH_DNA-bd_dom"/>
</dbReference>
<comment type="subcellular location">
    <subcellularLocation>
        <location evidence="2">Chromosome</location>
    </subcellularLocation>
    <subcellularLocation>
        <location evidence="1 9">Nucleus</location>
    </subcellularLocation>
</comment>
<evidence type="ECO:0000256" key="7">
    <source>
        <dbReference type="ARBA" id="ARBA00023242"/>
    </source>
</evidence>
<dbReference type="CDD" id="cd02065">
    <property type="entry name" value="B12-binding_like"/>
    <property type="match status" value="1"/>
</dbReference>
<dbReference type="Pfam" id="PF22706">
    <property type="entry name" value="Tex_central_region"/>
    <property type="match status" value="1"/>
</dbReference>
<feature type="compositionally biased region" description="Basic and acidic residues" evidence="10">
    <location>
        <begin position="132"/>
        <end position="145"/>
    </location>
</feature>
<dbReference type="SUPFAM" id="SSF50249">
    <property type="entry name" value="Nucleic acid-binding proteins"/>
    <property type="match status" value="1"/>
</dbReference>
<dbReference type="FunFam" id="2.40.50.140:FF:000383">
    <property type="entry name" value="Transcription elongation factor Spt6"/>
    <property type="match status" value="1"/>
</dbReference>
<dbReference type="InterPro" id="IPR010994">
    <property type="entry name" value="RuvA_2-like"/>
</dbReference>
<proteinExistence type="inferred from homology"/>
<evidence type="ECO:0000256" key="4">
    <source>
        <dbReference type="ARBA" id="ARBA00022454"/>
    </source>
</evidence>
<dbReference type="InterPro" id="IPR036860">
    <property type="entry name" value="SH2_dom_sf"/>
</dbReference>
<dbReference type="Pfam" id="PF14633">
    <property type="entry name" value="SH2_2"/>
    <property type="match status" value="1"/>
</dbReference>
<evidence type="ECO:0000313" key="13">
    <source>
        <dbReference type="Proteomes" id="UP001286456"/>
    </source>
</evidence>
<dbReference type="Proteomes" id="UP001286456">
    <property type="component" value="Unassembled WGS sequence"/>
</dbReference>
<dbReference type="Gene3D" id="1.10.10.650">
    <property type="entry name" value="RuvA domain 2-like"/>
    <property type="match status" value="1"/>
</dbReference>
<dbReference type="Pfam" id="PF14635">
    <property type="entry name" value="HHH_7"/>
    <property type="match status" value="1"/>
</dbReference>
<reference evidence="12" key="2">
    <citation type="submission" date="2023-06" db="EMBL/GenBank/DDBJ databases">
        <authorList>
            <consortium name="Lawrence Berkeley National Laboratory"/>
            <person name="Haridas S."/>
            <person name="Hensen N."/>
            <person name="Bonometti L."/>
            <person name="Westerberg I."/>
            <person name="Brannstrom I.O."/>
            <person name="Guillou S."/>
            <person name="Cros-Aarteil S."/>
            <person name="Calhoun S."/>
            <person name="Kuo A."/>
            <person name="Mondo S."/>
            <person name="Pangilinan J."/>
            <person name="Riley R."/>
            <person name="Labutti K."/>
            <person name="Andreopoulos B."/>
            <person name="Lipzen A."/>
            <person name="Chen C."/>
            <person name="Yanf M."/>
            <person name="Daum C."/>
            <person name="Ng V."/>
            <person name="Clum A."/>
            <person name="Steindorff A."/>
            <person name="Ohm R."/>
            <person name="Martin F."/>
            <person name="Silar P."/>
            <person name="Natvig D."/>
            <person name="Lalanne C."/>
            <person name="Gautier V."/>
            <person name="Ament-Velasquez S.L."/>
            <person name="Kruys A."/>
            <person name="Hutchinson M.I."/>
            <person name="Powell A.J."/>
            <person name="Barry K."/>
            <person name="Miller A.N."/>
            <person name="Grigoriev I.V."/>
            <person name="Debuchy R."/>
            <person name="Gladieux P."/>
            <person name="Thoren M.H."/>
            <person name="Johannesson H."/>
        </authorList>
    </citation>
    <scope>NUCLEOTIDE SEQUENCE</scope>
    <source>
        <strain evidence="12">SMH4131-1</strain>
    </source>
</reference>
<keyword evidence="6 9" id="KW-0804">Transcription</keyword>
<evidence type="ECO:0000256" key="6">
    <source>
        <dbReference type="ARBA" id="ARBA00023163"/>
    </source>
</evidence>
<feature type="compositionally biased region" description="Acidic residues" evidence="10">
    <location>
        <begin position="11"/>
        <end position="30"/>
    </location>
</feature>
<comment type="function">
    <text evidence="9">Plays a role in maintenance of chromatin structure during RNA polymerase II transcription elongation thereby repressing transcription initiation from cryptic promoters. Mediates the reassembly of nucleosomes onto the promoters of at least a selected set of genes during repression; the nucleosome reassembly is essential for transcriptional repression.</text>
</comment>
<dbReference type="InterPro" id="IPR003029">
    <property type="entry name" value="S1_domain"/>
</dbReference>
<comment type="function">
    <text evidence="8">Histone H3-H4 chaperone that plays a role in maintenance of chromatin structure during RNA polymerase II transcription elongation thereby repressing transcription initiation from cryptic promoters. Mediates the reassembly of nucleosomes onto the promoters of at least a selected set of genes during repression; the nucleosome reassembly is essential for transcriptional repression. Essential for viability.</text>
</comment>
<sequence>MSNAALRDLIDGEAELDDEEDDESFDEETGDAPRNPKIHQLDDSSEEEDDDDDEEEARRVREGFIVDEDDEEDEAEDPAERASRKKKKRRREREEEEQLDEEDLDLIGEAIPSWERKEQAQQNKFKRLKRGHREEDRGPERRDLAEIFSDDDDEITEERPYGRPSHRVQADEFDDFIEDDYPEDDEERIQRQEDMEVARPKDKGLTVDTTGLDKDALEDMQAIFGNGEEYDWALQMEEEEEDREREEQTIELKDVFEPSQLTEKLLTDEDNEIRVNDEPERFQLDRKPFKNLQISAEEFREEARWITNLMWPKKTLHGDLHGPFNKAIGKVLEFFVIDGVEVPYVFQHRRDYLIHAKKIRNQNNRDDPDAPEYTVDAEKLLTQDDLWRVLDLDIKFRSLIEKRNALERSYSRLAANSEPSIQDEILEDMIRQAATMEELQDLQDYLNFQYSAQLKDLAAMSNGASKEIKRPGAKTALFERARKARAYKFVRALGISPDRLAQNALREGKKVSSDDDSKLPMDLADSLTDGDFPTGEQVMNVARQMYAEELFVSPRMRKHFRINYYQMGWVSCHRTEKGLRKIDESHPYYEIKYLVDQTISDLAVRPEIFLKMMRAEEEGLIEVRLSLENEKEFRRQLYNEFASDNFSDLADAWNQERQKVLDLAFTKLERVISKGVKDSLRTACQEELLKTCREEYFKRLDQAPLKPKGMILGTMPRVLALSNGMGDPNRDPVCYTWVEEDGRVLEHGKFINLGRDESQREAFFDLIDRRRPDIVGISGFSADTNRLIKDVEGLIREKGILGPEYEDPDTNDYRRDLLEVVVVNDEVARLYKDSPRAVADHPTLNPLTRYCIALARYLQNPMKEYAALGKDITSLLIHPYQQYLPQDKLYKHLETAMVDMVNLCGVDINEAMGDAYTAHLLPYVAGLGPRKATLLIKGINANGGVVTSRDELVGDPERHKLPVLGPRVWNNCASFLFIEYDGTNPDSDPLDNTRVHPEDYDLARKVAADALGLDEEDVKAETDENGAGAIVRKLFKEDEQEKVNELILEEYAEQLEREYQQRKRATLETIRAELQVPYEELRKNFHTLKPEQIFVMFTGESEDSLCEGMIVPVNVRVVKDDFAIVKLDCGVEGRIEAHEISHRHSIKDVLHVGQTVQAKLIDLDRKEFVAKLSMREEELRRPYRRHMKHGERQWDYRQEDNDKEQLREKDKVTGRTQRVIKHPLFKPFNSTQAEEYLGGQPAGEVVVRPSSKGNDHLAITWKVADGVYQHVDVLELQKENEFSVGRILRVGSKYSYSDLDELIVDHVKAMAKKVDELMQHEKFQKGSRTDLGKPGRPEGSLVCLWHDWLTSATEKWLTTYIDANPSRSMYAFCIDTKHPGYFFLCFKASRSSKVMSWSVRVVPQGYELLKSQYPDMRALCNGFKLRYQSEMLRMQSGGGR</sequence>
<reference evidence="12" key="1">
    <citation type="journal article" date="2023" name="Mol. Phylogenet. Evol.">
        <title>Genome-scale phylogeny and comparative genomics of the fungal order Sordariales.</title>
        <authorList>
            <person name="Hensen N."/>
            <person name="Bonometti L."/>
            <person name="Westerberg I."/>
            <person name="Brannstrom I.O."/>
            <person name="Guillou S."/>
            <person name="Cros-Aarteil S."/>
            <person name="Calhoun S."/>
            <person name="Haridas S."/>
            <person name="Kuo A."/>
            <person name="Mondo S."/>
            <person name="Pangilinan J."/>
            <person name="Riley R."/>
            <person name="LaButti K."/>
            <person name="Andreopoulos B."/>
            <person name="Lipzen A."/>
            <person name="Chen C."/>
            <person name="Yan M."/>
            <person name="Daum C."/>
            <person name="Ng V."/>
            <person name="Clum A."/>
            <person name="Steindorff A."/>
            <person name="Ohm R.A."/>
            <person name="Martin F."/>
            <person name="Silar P."/>
            <person name="Natvig D.O."/>
            <person name="Lalanne C."/>
            <person name="Gautier V."/>
            <person name="Ament-Velasquez S.L."/>
            <person name="Kruys A."/>
            <person name="Hutchinson M.I."/>
            <person name="Powell A.J."/>
            <person name="Barry K."/>
            <person name="Miller A.N."/>
            <person name="Grigoriev I.V."/>
            <person name="Debuchy R."/>
            <person name="Gladieux P."/>
            <person name="Hiltunen Thoren M."/>
            <person name="Johannesson H."/>
        </authorList>
    </citation>
    <scope>NUCLEOTIDE SEQUENCE</scope>
    <source>
        <strain evidence="12">SMH4131-1</strain>
    </source>
</reference>
<protein>
    <recommendedName>
        <fullName evidence="9">Transcription elongation factor Spt6</fullName>
    </recommendedName>
</protein>
<dbReference type="SUPFAM" id="SSF47781">
    <property type="entry name" value="RuvA domain 2-like"/>
    <property type="match status" value="2"/>
</dbReference>
<dbReference type="FunFam" id="3.30.420.140:FF:000007">
    <property type="entry name" value="Transcription elongation factor SPT6"/>
    <property type="match status" value="1"/>
</dbReference>
<dbReference type="FunFam" id="3.30.505.10:FF:000056">
    <property type="entry name" value="Transcription elongation factor Spt6"/>
    <property type="match status" value="1"/>
</dbReference>
<dbReference type="InterPro" id="IPR035019">
    <property type="entry name" value="Spt6_SH2_N"/>
</dbReference>
<dbReference type="Pfam" id="PF14632">
    <property type="entry name" value="SPT6_acidic"/>
    <property type="match status" value="1"/>
</dbReference>
<dbReference type="InterPro" id="IPR042066">
    <property type="entry name" value="Spt6_death-like"/>
</dbReference>
<dbReference type="Pfam" id="PF17674">
    <property type="entry name" value="HHH_9"/>
    <property type="match status" value="1"/>
</dbReference>
<dbReference type="PANTHER" id="PTHR10145">
    <property type="entry name" value="TRANSCRIPTION ELONGATION FACTOR SPT6"/>
    <property type="match status" value="1"/>
</dbReference>
<dbReference type="GO" id="GO:0140673">
    <property type="term" value="P:transcription elongation-coupled chromatin remodeling"/>
    <property type="evidence" value="ECO:0007669"/>
    <property type="project" value="InterPro"/>
</dbReference>
<dbReference type="InterPro" id="IPR035018">
    <property type="entry name" value="Spt6_SH2_C"/>
</dbReference>
<dbReference type="Gene3D" id="3.30.420.140">
    <property type="entry name" value="YqgF/RNase H-like domain"/>
    <property type="match status" value="1"/>
</dbReference>
<keyword evidence="5" id="KW-0727">SH2 domain</keyword>